<evidence type="ECO:0000313" key="2">
    <source>
        <dbReference type="Proteomes" id="UP000613512"/>
    </source>
</evidence>
<comment type="caution">
    <text evidence="1">The sequence shown here is derived from an EMBL/GenBank/DDBJ whole genome shotgun (WGS) entry which is preliminary data.</text>
</comment>
<dbReference type="EMBL" id="BMEY01000011">
    <property type="protein sequence ID" value="GGA79800.1"/>
    <property type="molecule type" value="Genomic_DNA"/>
</dbReference>
<sequence length="410" mass="46444">MFPDWQMIEQDIVQINDTYYTVIAIAQNAVEFEEKVKIAIIDYDSKGEENKWSTVWESEEYYADPIIDMESYIGEYYVLNPDDTSVALVVFNVMHSGTLRMYETYAIQIDESGQGEVAWAGSASYIEKKEDYIEIMVHGSVQLSIEDNEVKTTEIPRSELGSQDALQVEFTLNQDGVVIPTGDEEIYVKKDQPITLIPADETTKSLFDEGDISVYLGNMENGSIPTANAYLVYVGNEFTFTEEGTYGFLLDYYTENSSTPPYTILVHVGDGVKPEESEEEDVASSTEIIAPFAMGTPLDELFEHYGEPTYNDYYNGGWLVVFNKEGYFIDELEETVRGYFFSVPTISVFGATIGMTGEEINSIYGDSVEPYFDDISTGQYVLTFYKNGYKIFFYSEEENGPTSSMWLVEE</sequence>
<protein>
    <submittedName>
        <fullName evidence="1">Uncharacterized protein</fullName>
    </submittedName>
</protein>
<keyword evidence="2" id="KW-1185">Reference proteome</keyword>
<reference evidence="1" key="2">
    <citation type="submission" date="2020-09" db="EMBL/GenBank/DDBJ databases">
        <authorList>
            <person name="Sun Q."/>
            <person name="Zhou Y."/>
        </authorList>
    </citation>
    <scope>NUCLEOTIDE SEQUENCE</scope>
    <source>
        <strain evidence="1">CGMCC 1.12408</strain>
    </source>
</reference>
<reference evidence="1" key="1">
    <citation type="journal article" date="2014" name="Int. J. Syst. Evol. Microbiol.">
        <title>Complete genome sequence of Corynebacterium casei LMG S-19264T (=DSM 44701T), isolated from a smear-ripened cheese.</title>
        <authorList>
            <consortium name="US DOE Joint Genome Institute (JGI-PGF)"/>
            <person name="Walter F."/>
            <person name="Albersmeier A."/>
            <person name="Kalinowski J."/>
            <person name="Ruckert C."/>
        </authorList>
    </citation>
    <scope>NUCLEOTIDE SEQUENCE</scope>
    <source>
        <strain evidence="1">CGMCC 1.12408</strain>
    </source>
</reference>
<proteinExistence type="predicted"/>
<gene>
    <name evidence="1" type="ORF">GCM10008025_24020</name>
</gene>
<name>A0A916WA38_9BACI</name>
<dbReference type="AlphaFoldDB" id="A0A916WA38"/>
<dbReference type="RefSeq" id="WP_188384905.1">
    <property type="nucleotide sequence ID" value="NZ_BMEY01000011.1"/>
</dbReference>
<organism evidence="1 2">
    <name type="scientific">Ornithinibacillus halotolerans</name>
    <dbReference type="NCBI Taxonomy" id="1274357"/>
    <lineage>
        <taxon>Bacteria</taxon>
        <taxon>Bacillati</taxon>
        <taxon>Bacillota</taxon>
        <taxon>Bacilli</taxon>
        <taxon>Bacillales</taxon>
        <taxon>Bacillaceae</taxon>
        <taxon>Ornithinibacillus</taxon>
    </lineage>
</organism>
<dbReference type="Proteomes" id="UP000613512">
    <property type="component" value="Unassembled WGS sequence"/>
</dbReference>
<evidence type="ECO:0000313" key="1">
    <source>
        <dbReference type="EMBL" id="GGA79800.1"/>
    </source>
</evidence>
<accession>A0A916WA38</accession>